<reference evidence="1" key="2">
    <citation type="submission" date="2023-06" db="EMBL/GenBank/DDBJ databases">
        <authorList>
            <person name="Swenson N.G."/>
            <person name="Wegrzyn J.L."/>
            <person name="Mcevoy S.L."/>
        </authorList>
    </citation>
    <scope>NUCLEOTIDE SEQUENCE</scope>
    <source>
        <strain evidence="1">NS2018</strain>
        <tissue evidence="1">Leaf</tissue>
    </source>
</reference>
<evidence type="ECO:0000313" key="2">
    <source>
        <dbReference type="Proteomes" id="UP001168877"/>
    </source>
</evidence>
<organism evidence="1 2">
    <name type="scientific">Acer saccharum</name>
    <name type="common">Sugar maple</name>
    <dbReference type="NCBI Taxonomy" id="4024"/>
    <lineage>
        <taxon>Eukaryota</taxon>
        <taxon>Viridiplantae</taxon>
        <taxon>Streptophyta</taxon>
        <taxon>Embryophyta</taxon>
        <taxon>Tracheophyta</taxon>
        <taxon>Spermatophyta</taxon>
        <taxon>Magnoliopsida</taxon>
        <taxon>eudicotyledons</taxon>
        <taxon>Gunneridae</taxon>
        <taxon>Pentapetalae</taxon>
        <taxon>rosids</taxon>
        <taxon>malvids</taxon>
        <taxon>Sapindales</taxon>
        <taxon>Sapindaceae</taxon>
        <taxon>Hippocastanoideae</taxon>
        <taxon>Acereae</taxon>
        <taxon>Acer</taxon>
    </lineage>
</organism>
<proteinExistence type="predicted"/>
<name>A0AA39W2X0_ACESA</name>
<reference evidence="1" key="1">
    <citation type="journal article" date="2022" name="Plant J.">
        <title>Strategies of tolerance reflected in two North American maple genomes.</title>
        <authorList>
            <person name="McEvoy S.L."/>
            <person name="Sezen U.U."/>
            <person name="Trouern-Trend A."/>
            <person name="McMahon S.M."/>
            <person name="Schaberg P.G."/>
            <person name="Yang J."/>
            <person name="Wegrzyn J.L."/>
            <person name="Swenson N.G."/>
        </authorList>
    </citation>
    <scope>NUCLEOTIDE SEQUENCE</scope>
    <source>
        <strain evidence="1">NS2018</strain>
    </source>
</reference>
<gene>
    <name evidence="1" type="ORF">LWI29_011951</name>
</gene>
<dbReference type="EMBL" id="JAUESC010000003">
    <property type="protein sequence ID" value="KAK0600131.1"/>
    <property type="molecule type" value="Genomic_DNA"/>
</dbReference>
<protein>
    <submittedName>
        <fullName evidence="1">Uncharacterized protein</fullName>
    </submittedName>
</protein>
<keyword evidence="2" id="KW-1185">Reference proteome</keyword>
<comment type="caution">
    <text evidence="1">The sequence shown here is derived from an EMBL/GenBank/DDBJ whole genome shotgun (WGS) entry which is preliminary data.</text>
</comment>
<sequence>MFTRALTCCQRRRHEPKPRTAYELRCTKGEGHDFGFNTIGLPRPTSHNDDKVSLKMKCPDCGCKGVVKVLSWCGPQTFMDSGTPTKIANIEISEFEPVPEPNQIELSNKLQDGKMCAPFILKRGVPVEVMKAEAPTLLDTVYGATVTYLRSADIRLKSNYK</sequence>
<evidence type="ECO:0000313" key="1">
    <source>
        <dbReference type="EMBL" id="KAK0600131.1"/>
    </source>
</evidence>
<accession>A0AA39W2X0</accession>
<dbReference type="Proteomes" id="UP001168877">
    <property type="component" value="Unassembled WGS sequence"/>
</dbReference>
<dbReference type="AlphaFoldDB" id="A0AA39W2X0"/>